<protein>
    <recommendedName>
        <fullName evidence="4 8">Ribosomal RNA small subunit methyltransferase D</fullName>
        <ecNumber evidence="3 8">2.1.1.171</ecNumber>
    </recommendedName>
</protein>
<evidence type="ECO:0000256" key="4">
    <source>
        <dbReference type="ARBA" id="ARBA00013682"/>
    </source>
</evidence>
<dbReference type="EC" id="2.1.1.171" evidence="3 8"/>
<dbReference type="EMBL" id="AONC01000021">
    <property type="protein sequence ID" value="EXJ15749.1"/>
    <property type="molecule type" value="Genomic_DNA"/>
</dbReference>
<dbReference type="RefSeq" id="WP_043751610.1">
    <property type="nucleotide sequence ID" value="NZ_AONC01000021.1"/>
</dbReference>
<keyword evidence="10" id="KW-1185">Reference proteome</keyword>
<evidence type="ECO:0000256" key="1">
    <source>
        <dbReference type="ARBA" id="ARBA00002649"/>
    </source>
</evidence>
<dbReference type="PANTHER" id="PTHR43542">
    <property type="entry name" value="METHYLTRANSFERASE"/>
    <property type="match status" value="1"/>
</dbReference>
<reference evidence="9 10" key="1">
    <citation type="submission" date="2012-11" db="EMBL/GenBank/DDBJ databases">
        <title>Genome assembly of Thiorhodococcus sp. AK35.</title>
        <authorList>
            <person name="Nupur N."/>
            <person name="Khatri I."/>
            <person name="Subramanian S."/>
            <person name="Pinnaka A."/>
        </authorList>
    </citation>
    <scope>NUCLEOTIDE SEQUENCE [LARGE SCALE GENOMIC DNA]</scope>
    <source>
        <strain evidence="9 10">AK35</strain>
    </source>
</reference>
<dbReference type="CDD" id="cd02440">
    <property type="entry name" value="AdoMet_MTases"/>
    <property type="match status" value="1"/>
</dbReference>
<name>W9V8I6_9GAMM</name>
<dbReference type="STRING" id="1249627.D779_0973"/>
<keyword evidence="8" id="KW-0698">rRNA processing</keyword>
<evidence type="ECO:0000313" key="10">
    <source>
        <dbReference type="Proteomes" id="UP000019460"/>
    </source>
</evidence>
<comment type="catalytic activity">
    <reaction evidence="7 8">
        <text>guanosine(966) in 16S rRNA + S-adenosyl-L-methionine = N(2)-methylguanosine(966) in 16S rRNA + S-adenosyl-L-homocysteine + H(+)</text>
        <dbReference type="Rhea" id="RHEA:23548"/>
        <dbReference type="Rhea" id="RHEA-COMP:10211"/>
        <dbReference type="Rhea" id="RHEA-COMP:10212"/>
        <dbReference type="ChEBI" id="CHEBI:15378"/>
        <dbReference type="ChEBI" id="CHEBI:57856"/>
        <dbReference type="ChEBI" id="CHEBI:59789"/>
        <dbReference type="ChEBI" id="CHEBI:74269"/>
        <dbReference type="ChEBI" id="CHEBI:74481"/>
        <dbReference type="EC" id="2.1.1.171"/>
    </reaction>
</comment>
<dbReference type="GO" id="GO:0003676">
    <property type="term" value="F:nucleic acid binding"/>
    <property type="evidence" value="ECO:0007669"/>
    <property type="project" value="InterPro"/>
</dbReference>
<comment type="function">
    <text evidence="1 8">Specifically methylates the guanine in position 966 of 16S rRNA in the assembled 30S particle.</text>
</comment>
<dbReference type="PANTHER" id="PTHR43542:SF1">
    <property type="entry name" value="METHYLTRANSFERASE"/>
    <property type="match status" value="1"/>
</dbReference>
<dbReference type="Pfam" id="PF03602">
    <property type="entry name" value="Cons_hypoth95"/>
    <property type="match status" value="1"/>
</dbReference>
<dbReference type="Gene3D" id="3.40.50.150">
    <property type="entry name" value="Vaccinia Virus protein VP39"/>
    <property type="match status" value="1"/>
</dbReference>
<dbReference type="InterPro" id="IPR029063">
    <property type="entry name" value="SAM-dependent_MTases_sf"/>
</dbReference>
<dbReference type="AlphaFoldDB" id="W9V8I6"/>
<accession>W9V8I6</accession>
<proteinExistence type="inferred from homology"/>
<evidence type="ECO:0000256" key="6">
    <source>
        <dbReference type="ARBA" id="ARBA00022679"/>
    </source>
</evidence>
<evidence type="ECO:0000256" key="8">
    <source>
        <dbReference type="PIRNR" id="PIRNR004553"/>
    </source>
</evidence>
<evidence type="ECO:0000313" key="9">
    <source>
        <dbReference type="EMBL" id="EXJ15749.1"/>
    </source>
</evidence>
<dbReference type="GO" id="GO:0052913">
    <property type="term" value="F:16S rRNA (guanine(966)-N(2))-methyltransferase activity"/>
    <property type="evidence" value="ECO:0007669"/>
    <property type="project" value="UniProtKB-EC"/>
</dbReference>
<dbReference type="PROSITE" id="PS00092">
    <property type="entry name" value="N6_MTASE"/>
    <property type="match status" value="1"/>
</dbReference>
<organism evidence="9 10">
    <name type="scientific">Imhoffiella purpurea</name>
    <dbReference type="NCBI Taxonomy" id="1249627"/>
    <lineage>
        <taxon>Bacteria</taxon>
        <taxon>Pseudomonadati</taxon>
        <taxon>Pseudomonadota</taxon>
        <taxon>Gammaproteobacteria</taxon>
        <taxon>Chromatiales</taxon>
        <taxon>Chromatiaceae</taxon>
        <taxon>Imhoffiella</taxon>
    </lineage>
</organism>
<keyword evidence="8" id="KW-0949">S-adenosyl-L-methionine</keyword>
<dbReference type="SUPFAM" id="SSF53335">
    <property type="entry name" value="S-adenosyl-L-methionine-dependent methyltransferases"/>
    <property type="match status" value="1"/>
</dbReference>
<keyword evidence="6 8" id="KW-0808">Transferase</keyword>
<keyword evidence="5 8" id="KW-0489">Methyltransferase</keyword>
<dbReference type="InterPro" id="IPR002052">
    <property type="entry name" value="DNA_methylase_N6_adenine_CS"/>
</dbReference>
<dbReference type="InterPro" id="IPR004398">
    <property type="entry name" value="RNA_MeTrfase_RsmD"/>
</dbReference>
<dbReference type="PATRIC" id="fig|1249627.3.peg.1425"/>
<sequence length="191" mass="20608">MAAKGNQLRIVGGRHRGRRLSFPDQPGLRPTSDRVRETLFNWVAPVIAGARCLDVFAGSGALGFEAASRGAGEVVMLERAPRVVSLLRRNARLLGLDGTSIHQVDSLEWLGGRGRPFDLVFLDPPFADGLLEPVCERLVSNGWLTPGSRIYLEAAAKPGFPPLPNDWELVRDKTAGQVRYGLALVGEDAGG</sequence>
<evidence type="ECO:0000256" key="5">
    <source>
        <dbReference type="ARBA" id="ARBA00022603"/>
    </source>
</evidence>
<dbReference type="Proteomes" id="UP000019460">
    <property type="component" value="Unassembled WGS sequence"/>
</dbReference>
<evidence type="ECO:0000256" key="2">
    <source>
        <dbReference type="ARBA" id="ARBA00005269"/>
    </source>
</evidence>
<dbReference type="PIRSF" id="PIRSF004553">
    <property type="entry name" value="CHP00095"/>
    <property type="match status" value="1"/>
</dbReference>
<evidence type="ECO:0000256" key="7">
    <source>
        <dbReference type="ARBA" id="ARBA00048326"/>
    </source>
</evidence>
<comment type="caution">
    <text evidence="9">The sequence shown here is derived from an EMBL/GenBank/DDBJ whole genome shotgun (WGS) entry which is preliminary data.</text>
</comment>
<comment type="similarity">
    <text evidence="2 8">Belongs to the methyltransferase superfamily. RsmD family.</text>
</comment>
<evidence type="ECO:0000256" key="3">
    <source>
        <dbReference type="ARBA" id="ARBA00012141"/>
    </source>
</evidence>
<dbReference type="eggNOG" id="COG0742">
    <property type="taxonomic scope" value="Bacteria"/>
</dbReference>
<dbReference type="NCBIfam" id="TIGR00095">
    <property type="entry name" value="16S rRNA (guanine(966)-N(2))-methyltransferase RsmD"/>
    <property type="match status" value="1"/>
</dbReference>
<gene>
    <name evidence="9" type="ORF">D779_0973</name>
</gene>